<accession>A0A1H9PNE5</accession>
<sequence length="342" mass="35888">MHVVPRFRAAAVVAAAALLMAGCATGPGLAKTNSPRRTVQAGAEATSTEPSAKQSTPAQPGKPVDPAFAAERLRLVNPCALIEKELLETVGTPSRYSSSNYTRCSNYMKDKAGKSLSITLDIGYSLTSTDLKNATKTLAGLKSGEQKLSSSCFITVVTQESPAQAVRIQVSTGTGSEAAEPCAPGRKVLEGAVRKLKGNPQKYNPSKGSPVEVDPCAIVDKATLAPVLGASPRALPFGLHQCSWTGPSAQMQLDIKTARIPKDGKFDSKSVEVDLGGGLKGYQAFKDTSYPSCELIIVRTKDASDAGEVVEFIVSGSKTKEFDRCQATQAFAKAVLPRLPAA</sequence>
<dbReference type="Proteomes" id="UP000199352">
    <property type="component" value="Unassembled WGS sequence"/>
</dbReference>
<evidence type="ECO:0000256" key="1">
    <source>
        <dbReference type="SAM" id="MobiDB-lite"/>
    </source>
</evidence>
<evidence type="ECO:0008006" key="5">
    <source>
        <dbReference type="Google" id="ProtNLM"/>
    </source>
</evidence>
<reference evidence="4" key="1">
    <citation type="submission" date="2016-10" db="EMBL/GenBank/DDBJ databases">
        <authorList>
            <person name="Varghese N."/>
            <person name="Submissions S."/>
        </authorList>
    </citation>
    <scope>NUCLEOTIDE SEQUENCE [LARGE SCALE GENOMIC DNA]</scope>
    <source>
        <strain evidence="4">CGMCC 4.3525</strain>
    </source>
</reference>
<evidence type="ECO:0000313" key="4">
    <source>
        <dbReference type="Proteomes" id="UP000199352"/>
    </source>
</evidence>
<evidence type="ECO:0000256" key="2">
    <source>
        <dbReference type="SAM" id="SignalP"/>
    </source>
</evidence>
<feature type="compositionally biased region" description="Polar residues" evidence="1">
    <location>
        <begin position="45"/>
        <end position="58"/>
    </location>
</feature>
<protein>
    <recommendedName>
        <fullName evidence="5">DUF3558 domain-containing protein</fullName>
    </recommendedName>
</protein>
<dbReference type="PROSITE" id="PS51257">
    <property type="entry name" value="PROKAR_LIPOPROTEIN"/>
    <property type="match status" value="1"/>
</dbReference>
<keyword evidence="4" id="KW-1185">Reference proteome</keyword>
<dbReference type="STRING" id="402600.SAMN05216188_11210"/>
<feature type="chain" id="PRO_5011542896" description="DUF3558 domain-containing protein" evidence="2">
    <location>
        <begin position="31"/>
        <end position="342"/>
    </location>
</feature>
<evidence type="ECO:0000313" key="3">
    <source>
        <dbReference type="EMBL" id="SER49771.1"/>
    </source>
</evidence>
<feature type="region of interest" description="Disordered" evidence="1">
    <location>
        <begin position="29"/>
        <end position="65"/>
    </location>
</feature>
<name>A0A1H9PNE5_9PSEU</name>
<dbReference type="EMBL" id="FOFR01000012">
    <property type="protein sequence ID" value="SER49771.1"/>
    <property type="molecule type" value="Genomic_DNA"/>
</dbReference>
<proteinExistence type="predicted"/>
<keyword evidence="2" id="KW-0732">Signal</keyword>
<organism evidence="3 4">
    <name type="scientific">Lentzea xinjiangensis</name>
    <dbReference type="NCBI Taxonomy" id="402600"/>
    <lineage>
        <taxon>Bacteria</taxon>
        <taxon>Bacillati</taxon>
        <taxon>Actinomycetota</taxon>
        <taxon>Actinomycetes</taxon>
        <taxon>Pseudonocardiales</taxon>
        <taxon>Pseudonocardiaceae</taxon>
        <taxon>Lentzea</taxon>
    </lineage>
</organism>
<gene>
    <name evidence="3" type="ORF">SAMN05216188_11210</name>
</gene>
<dbReference type="AlphaFoldDB" id="A0A1H9PNE5"/>
<feature type="signal peptide" evidence="2">
    <location>
        <begin position="1"/>
        <end position="30"/>
    </location>
</feature>